<evidence type="ECO:0000313" key="5">
    <source>
        <dbReference type="Proteomes" id="UP001321486"/>
    </source>
</evidence>
<keyword evidence="1 2" id="KW-0238">DNA-binding</keyword>
<evidence type="ECO:0000256" key="1">
    <source>
        <dbReference type="ARBA" id="ARBA00023125"/>
    </source>
</evidence>
<dbReference type="PROSITE" id="PS01081">
    <property type="entry name" value="HTH_TETR_1"/>
    <property type="match status" value="1"/>
</dbReference>
<name>A0ABN6XXX2_9MICO</name>
<dbReference type="PANTHER" id="PTHR30055:SF146">
    <property type="entry name" value="HTH-TYPE TRANSCRIPTIONAL DUAL REGULATOR CECR"/>
    <property type="match status" value="1"/>
</dbReference>
<evidence type="ECO:0000259" key="3">
    <source>
        <dbReference type="PROSITE" id="PS50977"/>
    </source>
</evidence>
<dbReference type="PANTHER" id="PTHR30055">
    <property type="entry name" value="HTH-TYPE TRANSCRIPTIONAL REGULATOR RUTR"/>
    <property type="match status" value="1"/>
</dbReference>
<keyword evidence="5" id="KW-1185">Reference proteome</keyword>
<evidence type="ECO:0000313" key="4">
    <source>
        <dbReference type="EMBL" id="BDZ48993.1"/>
    </source>
</evidence>
<dbReference type="Gene3D" id="1.10.357.10">
    <property type="entry name" value="Tetracycline Repressor, domain 2"/>
    <property type="match status" value="1"/>
</dbReference>
<dbReference type="Pfam" id="PF00440">
    <property type="entry name" value="TetR_N"/>
    <property type="match status" value="1"/>
</dbReference>
<dbReference type="InterPro" id="IPR009057">
    <property type="entry name" value="Homeodomain-like_sf"/>
</dbReference>
<sequence length="208" mass="22697">MPPVETKPLRAGSAAKRSAILLAARDLFMTEGFERTSVDAVAAAAGVSKRTIYDYFGDKSTILLRVVESAAASLLASVTEAADEELGPVSEAPETLEASLIRFVARISDTTMGSDAYSSLRRLVSTEAAHLPVLRDQWDTREPETLLAEYFTTFERIGLLRLAKPLTAADHFGALTFRLLQDEADAPKARRHEIVADGVQAFLRAYRP</sequence>
<dbReference type="PROSITE" id="PS50977">
    <property type="entry name" value="HTH_TETR_2"/>
    <property type="match status" value="1"/>
</dbReference>
<reference evidence="5" key="1">
    <citation type="journal article" date="2019" name="Int. J. Syst. Evol. Microbiol.">
        <title>The Global Catalogue of Microorganisms (GCM) 10K type strain sequencing project: providing services to taxonomists for standard genome sequencing and annotation.</title>
        <authorList>
            <consortium name="The Broad Institute Genomics Platform"/>
            <consortium name="The Broad Institute Genome Sequencing Center for Infectious Disease"/>
            <person name="Wu L."/>
            <person name="Ma J."/>
        </authorList>
    </citation>
    <scope>NUCLEOTIDE SEQUENCE [LARGE SCALE GENOMIC DNA]</scope>
    <source>
        <strain evidence="5">NBRC 108728</strain>
    </source>
</reference>
<accession>A0ABN6XXX2</accession>
<dbReference type="InterPro" id="IPR023772">
    <property type="entry name" value="DNA-bd_HTH_TetR-type_CS"/>
</dbReference>
<dbReference type="InterPro" id="IPR001647">
    <property type="entry name" value="HTH_TetR"/>
</dbReference>
<dbReference type="PRINTS" id="PR00455">
    <property type="entry name" value="HTHTETR"/>
</dbReference>
<feature type="domain" description="HTH tetR-type" evidence="3">
    <location>
        <begin position="14"/>
        <end position="74"/>
    </location>
</feature>
<dbReference type="SUPFAM" id="SSF46689">
    <property type="entry name" value="Homeodomain-like"/>
    <property type="match status" value="1"/>
</dbReference>
<dbReference type="InterPro" id="IPR039536">
    <property type="entry name" value="TetR_C_Proteobacteria"/>
</dbReference>
<dbReference type="EMBL" id="AP027732">
    <property type="protein sequence ID" value="BDZ48993.1"/>
    <property type="molecule type" value="Genomic_DNA"/>
</dbReference>
<dbReference type="InterPro" id="IPR050109">
    <property type="entry name" value="HTH-type_TetR-like_transc_reg"/>
</dbReference>
<evidence type="ECO:0000256" key="2">
    <source>
        <dbReference type="PROSITE-ProRule" id="PRU00335"/>
    </source>
</evidence>
<dbReference type="Pfam" id="PF14246">
    <property type="entry name" value="TetR_C_7"/>
    <property type="match status" value="1"/>
</dbReference>
<protein>
    <recommendedName>
        <fullName evidence="3">HTH tetR-type domain-containing protein</fullName>
    </recommendedName>
</protein>
<dbReference type="Proteomes" id="UP001321486">
    <property type="component" value="Chromosome"/>
</dbReference>
<proteinExistence type="predicted"/>
<gene>
    <name evidence="4" type="ORF">GCM10025867_12340</name>
</gene>
<organism evidence="4 5">
    <name type="scientific">Frondihabitans sucicola</name>
    <dbReference type="NCBI Taxonomy" id="1268041"/>
    <lineage>
        <taxon>Bacteria</taxon>
        <taxon>Bacillati</taxon>
        <taxon>Actinomycetota</taxon>
        <taxon>Actinomycetes</taxon>
        <taxon>Micrococcales</taxon>
        <taxon>Microbacteriaceae</taxon>
        <taxon>Frondihabitans</taxon>
    </lineage>
</organism>
<feature type="DNA-binding region" description="H-T-H motif" evidence="2">
    <location>
        <begin position="37"/>
        <end position="56"/>
    </location>
</feature>
<dbReference type="RefSeq" id="WP_286345878.1">
    <property type="nucleotide sequence ID" value="NZ_AP027732.1"/>
</dbReference>